<feature type="region of interest" description="Disordered" evidence="1">
    <location>
        <begin position="329"/>
        <end position="348"/>
    </location>
</feature>
<dbReference type="InterPro" id="IPR006597">
    <property type="entry name" value="Sel1-like"/>
</dbReference>
<dbReference type="EMBL" id="AP025943">
    <property type="protein sequence ID" value="BDL44105.1"/>
    <property type="molecule type" value="Genomic_DNA"/>
</dbReference>
<dbReference type="Gene3D" id="1.25.40.10">
    <property type="entry name" value="Tetratricopeptide repeat domain"/>
    <property type="match status" value="2"/>
</dbReference>
<evidence type="ECO:0000313" key="3">
    <source>
        <dbReference type="Proteomes" id="UP001062263"/>
    </source>
</evidence>
<accession>A0ABN6QMS7</accession>
<dbReference type="PANTHER" id="PTHR45011">
    <property type="entry name" value="DAP3-BINDING CELL DEATH ENHANCER 1"/>
    <property type="match status" value="1"/>
</dbReference>
<dbReference type="InterPro" id="IPR052748">
    <property type="entry name" value="ISR_Activator"/>
</dbReference>
<evidence type="ECO:0000256" key="1">
    <source>
        <dbReference type="SAM" id="MobiDB-lite"/>
    </source>
</evidence>
<name>A0ABN6QMS7_9BACT</name>
<keyword evidence="3" id="KW-1185">Reference proteome</keyword>
<protein>
    <recommendedName>
        <fullName evidence="4">Sel1 repeat family protein</fullName>
    </recommendedName>
</protein>
<dbReference type="SMART" id="SM00671">
    <property type="entry name" value="SEL1"/>
    <property type="match status" value="6"/>
</dbReference>
<gene>
    <name evidence="2" type="ORF">Abiwalacus_16790</name>
</gene>
<organism evidence="2 3">
    <name type="scientific">Akkermansia biwaensis</name>
    <dbReference type="NCBI Taxonomy" id="2946555"/>
    <lineage>
        <taxon>Bacteria</taxon>
        <taxon>Pseudomonadati</taxon>
        <taxon>Verrucomicrobiota</taxon>
        <taxon>Verrucomicrobiia</taxon>
        <taxon>Verrucomicrobiales</taxon>
        <taxon>Akkermansiaceae</taxon>
        <taxon>Akkermansia</taxon>
    </lineage>
</organism>
<proteinExistence type="predicted"/>
<feature type="compositionally biased region" description="Basic and acidic residues" evidence="1">
    <location>
        <begin position="26"/>
        <end position="42"/>
    </location>
</feature>
<reference evidence="2" key="1">
    <citation type="submission" date="2022-06" db="EMBL/GenBank/DDBJ databases">
        <title>Akkermansia biwalacus sp. nov., an anaerobic mucin-degrading bacterium isolated from human intestine.</title>
        <authorList>
            <person name="Kobayashi Y."/>
            <person name="Inoue S."/>
            <person name="Kawahara T."/>
            <person name="Kohda N."/>
        </authorList>
    </citation>
    <scope>NUCLEOTIDE SEQUENCE</scope>
    <source>
        <strain evidence="2">WON2089</strain>
    </source>
</reference>
<feature type="compositionally biased region" description="Polar residues" evidence="1">
    <location>
        <begin position="334"/>
        <end position="348"/>
    </location>
</feature>
<dbReference type="Pfam" id="PF08238">
    <property type="entry name" value="Sel1"/>
    <property type="match status" value="6"/>
</dbReference>
<evidence type="ECO:0008006" key="4">
    <source>
        <dbReference type="Google" id="ProtNLM"/>
    </source>
</evidence>
<dbReference type="PANTHER" id="PTHR45011:SF1">
    <property type="entry name" value="DAP3-BINDING CELL DEATH ENHANCER 1"/>
    <property type="match status" value="1"/>
</dbReference>
<dbReference type="RefSeq" id="WP_215436838.1">
    <property type="nucleotide sequence ID" value="NZ_AP025943.1"/>
</dbReference>
<feature type="region of interest" description="Disordered" evidence="1">
    <location>
        <begin position="24"/>
        <end position="51"/>
    </location>
</feature>
<dbReference type="Proteomes" id="UP001062263">
    <property type="component" value="Chromosome"/>
</dbReference>
<evidence type="ECO:0000313" key="2">
    <source>
        <dbReference type="EMBL" id="BDL44105.1"/>
    </source>
</evidence>
<dbReference type="SUPFAM" id="SSF81901">
    <property type="entry name" value="HCP-like"/>
    <property type="match status" value="2"/>
</dbReference>
<sequence>MMKKIFPCLLTFLTVFWCGCENKPSGGEKEPVRSEKNGEKQAESSADTGKSGIWKNRLQAASAEAERARGDDKKHVEALNELASLYAEGLQNGWVHPLDVRSWCESVAESGAGYSGETVIGALFLYGTGVTRDPAAAREWFEYGLARPGSQRGNALYMLGMMYSKGDGVNQDQNKALELWHKAADENHPGALSLLGRASMEGKLGLDKDAASGLAFLERAANGGDVAASMYLGRIYAKGEGVAQDMERALKWYQQAASAGDPHAQYIVGLAYLDGSGVPVDEGKAFNWLRLAAGQEHVNAMLMLSVCYSTGKGTRQDANMAEVWKKKALELNSRRQTPQEGHQPSSAP</sequence>
<dbReference type="PROSITE" id="PS51257">
    <property type="entry name" value="PROKAR_LIPOPROTEIN"/>
    <property type="match status" value="1"/>
</dbReference>
<dbReference type="InterPro" id="IPR011990">
    <property type="entry name" value="TPR-like_helical_dom_sf"/>
</dbReference>